<dbReference type="eggNOG" id="COG1594">
    <property type="taxonomic scope" value="Bacteria"/>
</dbReference>
<keyword evidence="1" id="KW-0812">Transmembrane</keyword>
<dbReference type="EMBL" id="CP001739">
    <property type="protein sequence ID" value="ACZ10013.1"/>
    <property type="molecule type" value="Genomic_DNA"/>
</dbReference>
<evidence type="ECO:0000313" key="3">
    <source>
        <dbReference type="Proteomes" id="UP000000845"/>
    </source>
</evidence>
<dbReference type="Gene3D" id="2.20.28.30">
    <property type="entry name" value="RNA polymerase ii, chain L"/>
    <property type="match status" value="2"/>
</dbReference>
<proteinExistence type="predicted"/>
<dbReference type="RefSeq" id="WP_012862595.1">
    <property type="nucleotide sequence ID" value="NC_013517.1"/>
</dbReference>
<feature type="transmembrane region" description="Helical" evidence="1">
    <location>
        <begin position="329"/>
        <end position="353"/>
    </location>
</feature>
<reference evidence="2 3" key="2">
    <citation type="journal article" date="2010" name="Stand. Genomic Sci.">
        <title>Complete genome sequence of Sebaldella termitidis type strain (NCTC 11300).</title>
        <authorList>
            <person name="Harmon-Smith M."/>
            <person name="Celia L."/>
            <person name="Chertkov O."/>
            <person name="Lapidus A."/>
            <person name="Copeland A."/>
            <person name="Glavina Del Rio T."/>
            <person name="Nolan M."/>
            <person name="Lucas S."/>
            <person name="Tice H."/>
            <person name="Cheng J.F."/>
            <person name="Han C."/>
            <person name="Detter J.C."/>
            <person name="Bruce D."/>
            <person name="Goodwin L."/>
            <person name="Pitluck S."/>
            <person name="Pati A."/>
            <person name="Liolios K."/>
            <person name="Ivanova N."/>
            <person name="Mavromatis K."/>
            <person name="Mikhailova N."/>
            <person name="Chen A."/>
            <person name="Palaniappan K."/>
            <person name="Land M."/>
            <person name="Hauser L."/>
            <person name="Chang Y.J."/>
            <person name="Jeffries C.D."/>
            <person name="Brettin T."/>
            <person name="Goker M."/>
            <person name="Beck B."/>
            <person name="Bristow J."/>
            <person name="Eisen J.A."/>
            <person name="Markowitz V."/>
            <person name="Hugenholtz P."/>
            <person name="Kyrpides N.C."/>
            <person name="Klenk H.P."/>
            <person name="Chen F."/>
        </authorList>
    </citation>
    <scope>NUCLEOTIDE SEQUENCE [LARGE SCALE GENOMIC DNA]</scope>
    <source>
        <strain evidence="3">ATCC 33386 / NCTC 11300</strain>
    </source>
</reference>
<protein>
    <recommendedName>
        <fullName evidence="4">Replication restart DNA helicase PriA</fullName>
    </recommendedName>
</protein>
<gene>
    <name evidence="2" type="ordered locus">Sterm_3172</name>
</gene>
<organism evidence="2 3">
    <name type="scientific">Sebaldella termitidis (strain ATCC 33386 / NCTC 11300)</name>
    <dbReference type="NCBI Taxonomy" id="526218"/>
    <lineage>
        <taxon>Bacteria</taxon>
        <taxon>Fusobacteriati</taxon>
        <taxon>Fusobacteriota</taxon>
        <taxon>Fusobacteriia</taxon>
        <taxon>Fusobacteriales</taxon>
        <taxon>Leptotrichiaceae</taxon>
        <taxon>Sebaldella</taxon>
    </lineage>
</organism>
<evidence type="ECO:0000313" key="2">
    <source>
        <dbReference type="EMBL" id="ACZ10013.1"/>
    </source>
</evidence>
<reference evidence="3" key="1">
    <citation type="submission" date="2009-09" db="EMBL/GenBank/DDBJ databases">
        <title>The complete chromosome of Sebaldella termitidis ATCC 33386.</title>
        <authorList>
            <consortium name="US DOE Joint Genome Institute (JGI-PGF)"/>
            <person name="Lucas S."/>
            <person name="Copeland A."/>
            <person name="Lapidus A."/>
            <person name="Glavina del Rio T."/>
            <person name="Dalin E."/>
            <person name="Tice H."/>
            <person name="Bruce D."/>
            <person name="Goodwin L."/>
            <person name="Pitluck S."/>
            <person name="Kyrpides N."/>
            <person name="Mavromatis K."/>
            <person name="Ivanova N."/>
            <person name="Mikhailova N."/>
            <person name="Sims D."/>
            <person name="Meincke L."/>
            <person name="Brettin T."/>
            <person name="Detter J.C."/>
            <person name="Han C."/>
            <person name="Larimer F."/>
            <person name="Land M."/>
            <person name="Hauser L."/>
            <person name="Markowitz V."/>
            <person name="Cheng J.F."/>
            <person name="Hugenholtz P."/>
            <person name="Woyke T."/>
            <person name="Wu D."/>
            <person name="Eisen J.A."/>
        </authorList>
    </citation>
    <scope>NUCLEOTIDE SEQUENCE [LARGE SCALE GENOMIC DNA]</scope>
    <source>
        <strain evidence="3">ATCC 33386 / NCTC 11300</strain>
    </source>
</reference>
<dbReference type="STRING" id="526218.Sterm_3172"/>
<accession>D1APH9</accession>
<sequence>METVSYKCPNCSAPLSFDIESQSWKCRFCDSEFTSADLGRIEALGSSETIKEEEINPAAQTQAKEEATMYVCPSCGGKIITTPTTAATFCVYCHNPAIIASRLSEEENKPAYLIPFKLKKEEAIKKLQSLCSGKIFLPKDFRNMVSNGEVSGLYVPFWLFDIDIASSFTAQGLKTQFWSDSNYRYSKTDNYEVARSGEIFFKNVPVDGSLKMDDNLMQLLEPFDYSQMLNFKMEYLSGHFAEIHDDNVNTAAEKAFSRIYPNAKSMLLNTAREYSSLMGTNHSLNKKETSYVNVMLPVWVLMAKCGGQKYVFTMNGQTGKMSGYLPKSLGVAFSLFLKISLAASLIFFIGGMLI</sequence>
<dbReference type="Proteomes" id="UP000000845">
    <property type="component" value="Chromosome"/>
</dbReference>
<evidence type="ECO:0008006" key="4">
    <source>
        <dbReference type="Google" id="ProtNLM"/>
    </source>
</evidence>
<keyword evidence="1" id="KW-1133">Transmembrane helix</keyword>
<keyword evidence="3" id="KW-1185">Reference proteome</keyword>
<keyword evidence="1" id="KW-0472">Membrane</keyword>
<dbReference type="HOGENOM" id="CLU_039030_0_0_0"/>
<dbReference type="KEGG" id="str:Sterm_3172"/>
<evidence type="ECO:0000256" key="1">
    <source>
        <dbReference type="SAM" id="Phobius"/>
    </source>
</evidence>
<dbReference type="AlphaFoldDB" id="D1APH9"/>
<name>D1APH9_SEBTE</name>